<gene>
    <name evidence="1" type="ORF">HMPREF1544_01565</name>
</gene>
<reference evidence="2" key="1">
    <citation type="submission" date="2013-05" db="EMBL/GenBank/DDBJ databases">
        <title>The Genome sequence of Mucor circinelloides f. circinelloides 1006PhL.</title>
        <authorList>
            <consortium name="The Broad Institute Genomics Platform"/>
            <person name="Cuomo C."/>
            <person name="Earl A."/>
            <person name="Findley K."/>
            <person name="Lee S.C."/>
            <person name="Walker B."/>
            <person name="Young S."/>
            <person name="Zeng Q."/>
            <person name="Gargeya S."/>
            <person name="Fitzgerald M."/>
            <person name="Haas B."/>
            <person name="Abouelleil A."/>
            <person name="Allen A.W."/>
            <person name="Alvarado L."/>
            <person name="Arachchi H.M."/>
            <person name="Berlin A.M."/>
            <person name="Chapman S.B."/>
            <person name="Gainer-Dewar J."/>
            <person name="Goldberg J."/>
            <person name="Griggs A."/>
            <person name="Gujja S."/>
            <person name="Hansen M."/>
            <person name="Howarth C."/>
            <person name="Imamovic A."/>
            <person name="Ireland A."/>
            <person name="Larimer J."/>
            <person name="McCowan C."/>
            <person name="Murphy C."/>
            <person name="Pearson M."/>
            <person name="Poon T.W."/>
            <person name="Priest M."/>
            <person name="Roberts A."/>
            <person name="Saif S."/>
            <person name="Shea T."/>
            <person name="Sisk P."/>
            <person name="Sykes S."/>
            <person name="Wortman J."/>
            <person name="Nusbaum C."/>
            <person name="Birren B."/>
        </authorList>
    </citation>
    <scope>NUCLEOTIDE SEQUENCE [LARGE SCALE GENOMIC DNA]</scope>
    <source>
        <strain evidence="2">1006PhL</strain>
    </source>
</reference>
<dbReference type="eggNOG" id="ENOG502RM79">
    <property type="taxonomic scope" value="Eukaryota"/>
</dbReference>
<keyword evidence="2" id="KW-1185">Reference proteome</keyword>
<dbReference type="Proteomes" id="UP000014254">
    <property type="component" value="Unassembled WGS sequence"/>
</dbReference>
<dbReference type="STRING" id="1220926.S2K8A2"/>
<organism evidence="1 2">
    <name type="scientific">Mucor circinelloides f. circinelloides (strain 1006PhL)</name>
    <name type="common">Mucormycosis agent</name>
    <name type="synonym">Calyptromyces circinelloides</name>
    <dbReference type="NCBI Taxonomy" id="1220926"/>
    <lineage>
        <taxon>Eukaryota</taxon>
        <taxon>Fungi</taxon>
        <taxon>Fungi incertae sedis</taxon>
        <taxon>Mucoromycota</taxon>
        <taxon>Mucoromycotina</taxon>
        <taxon>Mucoromycetes</taxon>
        <taxon>Mucorales</taxon>
        <taxon>Mucorineae</taxon>
        <taxon>Mucoraceae</taxon>
        <taxon>Mucor</taxon>
    </lineage>
</organism>
<protein>
    <submittedName>
        <fullName evidence="1">Uncharacterized protein</fullName>
    </submittedName>
</protein>
<proteinExistence type="predicted"/>
<accession>S2K8A2</accession>
<dbReference type="OrthoDB" id="2239830at2759"/>
<dbReference type="EMBL" id="KE123907">
    <property type="protein sequence ID" value="EPB91643.1"/>
    <property type="molecule type" value="Genomic_DNA"/>
</dbReference>
<dbReference type="VEuPathDB" id="FungiDB:HMPREF1544_01565"/>
<dbReference type="AlphaFoldDB" id="S2K8A2"/>
<name>S2K8A2_MUCC1</name>
<evidence type="ECO:0000313" key="1">
    <source>
        <dbReference type="EMBL" id="EPB91643.1"/>
    </source>
</evidence>
<dbReference type="InParanoid" id="S2K8A2"/>
<sequence>MEVTPKSQDNVDQNINVMKQENEDEAFESSSSATTTPFIINNASSLALDRTMDNQYRQHVTTIGLPLPLETSLKELLAVADILFLAIQCWAN</sequence>
<evidence type="ECO:0000313" key="2">
    <source>
        <dbReference type="Proteomes" id="UP000014254"/>
    </source>
</evidence>